<evidence type="ECO:0000313" key="9">
    <source>
        <dbReference type="Proteomes" id="UP000663848"/>
    </source>
</evidence>
<sequence length="182" mass="21346">MELINQVTIKVVIYDKTLYLEWIKFNSIFFGQDFYSAKLESAKKGFGEAVLIPLFKMDRSDFRLRSLLLQVDRDLTDVERQKFCFLIGCDDVPRRYLDAIAKDNSASMTSIWETLFDRRKITVNNVNYIIERLDKIQRLDLAELLRNYCPLPFSLSTAPSTETKHQTEQRTNISDLFSRIDP</sequence>
<feature type="region of interest" description="Disordered" evidence="1">
    <location>
        <begin position="158"/>
        <end position="182"/>
    </location>
</feature>
<dbReference type="EMBL" id="CAJNYT010003101">
    <property type="protein sequence ID" value="CAF3525949.1"/>
    <property type="molecule type" value="Genomic_DNA"/>
</dbReference>
<dbReference type="Proteomes" id="UP000663872">
    <property type="component" value="Unassembled WGS sequence"/>
</dbReference>
<proteinExistence type="predicted"/>
<evidence type="ECO:0000313" key="6">
    <source>
        <dbReference type="EMBL" id="CAF4477314.1"/>
    </source>
</evidence>
<dbReference type="EMBL" id="CAJOBO010003003">
    <property type="protein sequence ID" value="CAF4477314.1"/>
    <property type="molecule type" value="Genomic_DNA"/>
</dbReference>
<dbReference type="Proteomes" id="UP000663865">
    <property type="component" value="Unassembled WGS sequence"/>
</dbReference>
<dbReference type="EMBL" id="CAJOBS010001097">
    <property type="protein sequence ID" value="CAF4687576.1"/>
    <property type="molecule type" value="Genomic_DNA"/>
</dbReference>
<evidence type="ECO:0000313" key="7">
    <source>
        <dbReference type="EMBL" id="CAF4620696.1"/>
    </source>
</evidence>
<dbReference type="AlphaFoldDB" id="A0A821DHU5"/>
<dbReference type="EMBL" id="CAJNYD010000322">
    <property type="protein sequence ID" value="CAF3244722.1"/>
    <property type="molecule type" value="Genomic_DNA"/>
</dbReference>
<evidence type="ECO:0000256" key="1">
    <source>
        <dbReference type="SAM" id="MobiDB-lite"/>
    </source>
</evidence>
<evidence type="ECO:0000313" key="5">
    <source>
        <dbReference type="EMBL" id="CAF3558019.1"/>
    </source>
</evidence>
<dbReference type="Proteomes" id="UP000663851">
    <property type="component" value="Unassembled WGS sequence"/>
</dbReference>
<dbReference type="Gene3D" id="1.10.533.10">
    <property type="entry name" value="Death Domain, Fas"/>
    <property type="match status" value="1"/>
</dbReference>
<feature type="domain" description="DED" evidence="2">
    <location>
        <begin position="63"/>
        <end position="147"/>
    </location>
</feature>
<dbReference type="SUPFAM" id="SSF47986">
    <property type="entry name" value="DEATH domain"/>
    <property type="match status" value="1"/>
</dbReference>
<dbReference type="Proteomes" id="UP000663848">
    <property type="component" value="Unassembled WGS sequence"/>
</dbReference>
<dbReference type="Proteomes" id="UP000663833">
    <property type="component" value="Unassembled WGS sequence"/>
</dbReference>
<dbReference type="EMBL" id="CAJOBR010001595">
    <property type="protein sequence ID" value="CAF4620696.1"/>
    <property type="molecule type" value="Genomic_DNA"/>
</dbReference>
<evidence type="ECO:0000313" key="4">
    <source>
        <dbReference type="EMBL" id="CAF3525949.1"/>
    </source>
</evidence>
<evidence type="ECO:0000313" key="3">
    <source>
        <dbReference type="EMBL" id="CAF3244722.1"/>
    </source>
</evidence>
<dbReference type="EMBL" id="CAJNYV010003308">
    <property type="protein sequence ID" value="CAF3558019.1"/>
    <property type="molecule type" value="Genomic_DNA"/>
</dbReference>
<dbReference type="InterPro" id="IPR001875">
    <property type="entry name" value="DED_dom"/>
</dbReference>
<dbReference type="PROSITE" id="PS50168">
    <property type="entry name" value="DED"/>
    <property type="match status" value="1"/>
</dbReference>
<protein>
    <recommendedName>
        <fullName evidence="2">DED domain-containing protein</fullName>
    </recommendedName>
</protein>
<accession>A0A821DHU5</accession>
<dbReference type="InterPro" id="IPR011029">
    <property type="entry name" value="DEATH-like_dom_sf"/>
</dbReference>
<dbReference type="Proteomes" id="UP000663838">
    <property type="component" value="Unassembled WGS sequence"/>
</dbReference>
<comment type="caution">
    <text evidence="7">The sequence shown here is derived from an EMBL/GenBank/DDBJ whole genome shotgun (WGS) entry which is preliminary data.</text>
</comment>
<organism evidence="7 9">
    <name type="scientific">Rotaria socialis</name>
    <dbReference type="NCBI Taxonomy" id="392032"/>
    <lineage>
        <taxon>Eukaryota</taxon>
        <taxon>Metazoa</taxon>
        <taxon>Spiralia</taxon>
        <taxon>Gnathifera</taxon>
        <taxon>Rotifera</taxon>
        <taxon>Eurotatoria</taxon>
        <taxon>Bdelloidea</taxon>
        <taxon>Philodinida</taxon>
        <taxon>Philodinidae</taxon>
        <taxon>Rotaria</taxon>
    </lineage>
</organism>
<gene>
    <name evidence="4" type="ORF">GRG538_LOCUS19002</name>
    <name evidence="6" type="ORF">HFQ381_LOCUS25944</name>
    <name evidence="5" type="ORF">KIK155_LOCUS18791</name>
    <name evidence="3" type="ORF">LUA448_LOCUS4472</name>
    <name evidence="7" type="ORF">QYT958_LOCUS12829</name>
    <name evidence="8" type="ORF">TOA249_LOCUS16246</name>
</gene>
<evidence type="ECO:0000259" key="2">
    <source>
        <dbReference type="PROSITE" id="PS50168"/>
    </source>
</evidence>
<name>A0A821DHU5_9BILA</name>
<dbReference type="GO" id="GO:0042981">
    <property type="term" value="P:regulation of apoptotic process"/>
    <property type="evidence" value="ECO:0007669"/>
    <property type="project" value="InterPro"/>
</dbReference>
<evidence type="ECO:0000313" key="8">
    <source>
        <dbReference type="EMBL" id="CAF4687576.1"/>
    </source>
</evidence>
<reference evidence="7" key="1">
    <citation type="submission" date="2021-02" db="EMBL/GenBank/DDBJ databases">
        <authorList>
            <person name="Nowell W R."/>
        </authorList>
    </citation>
    <scope>NUCLEOTIDE SEQUENCE</scope>
</reference>